<feature type="compositionally biased region" description="Low complexity" evidence="7">
    <location>
        <begin position="409"/>
        <end position="419"/>
    </location>
</feature>
<sequence>MTLQQFHNSTSCHKRKMNSMTNHYKNTINANAPTIDSSMDMFAAVAHMGSLSASPRNNSGHIVTSQNICYCDSSDHQKSDLAAGGGSDNNNKVDESVDGYEDMEDVKKMDGELSKVCSRGHWRPAEDSKLKELVALYGPQNWNLIAEKLEGRSGKSCRLRWFNQLDPRINKRAFSEDEEERLIAAHRVYGNKWAMIARLFPGRTDNAVKNHWHVIMARKYREQSSAYYRRRKFLNQVVDDKKLEAAVAANDLEPNINNVHDISSSSVSFLDSSSPRKPSFQAPIGGCNWSYTNLITASEQGVSFGKDLFLGSTSSSSNNKLLSCENQTPFDFFSGYKSDDSFSQKSMQQWGMIMKDGASFTVSSPYTHHHHQQFLMPMQHSSNYHLSAAAGFSDTMASAASQVTITEPSASSSSSQSAAENKRGTSHLEATISPPFIDFLGVGA</sequence>
<evidence type="ECO:0000256" key="4">
    <source>
        <dbReference type="ARBA" id="ARBA00023125"/>
    </source>
</evidence>
<accession>A0AAP0QJQ9</accession>
<evidence type="ECO:0000259" key="9">
    <source>
        <dbReference type="PROSITE" id="PS51294"/>
    </source>
</evidence>
<dbReference type="GO" id="GO:0005634">
    <property type="term" value="C:nucleus"/>
    <property type="evidence" value="ECO:0007669"/>
    <property type="project" value="UniProtKB-SubCell"/>
</dbReference>
<dbReference type="InterPro" id="IPR009057">
    <property type="entry name" value="Homeodomain-like_sf"/>
</dbReference>
<evidence type="ECO:0000259" key="8">
    <source>
        <dbReference type="PROSITE" id="PS50090"/>
    </source>
</evidence>
<evidence type="ECO:0000256" key="6">
    <source>
        <dbReference type="ARBA" id="ARBA00023242"/>
    </source>
</evidence>
<feature type="domain" description="Myb-like" evidence="8">
    <location>
        <begin position="166"/>
        <end position="216"/>
    </location>
</feature>
<dbReference type="FunFam" id="1.10.10.60:FF:000356">
    <property type="entry name" value="MYB transcription factor"/>
    <property type="match status" value="1"/>
</dbReference>
<dbReference type="Gene3D" id="1.10.10.60">
    <property type="entry name" value="Homeodomain-like"/>
    <property type="match status" value="2"/>
</dbReference>
<dbReference type="EMBL" id="JBCGBO010000006">
    <property type="protein sequence ID" value="KAK9194848.1"/>
    <property type="molecule type" value="Genomic_DNA"/>
</dbReference>
<dbReference type="InterPro" id="IPR017930">
    <property type="entry name" value="Myb_dom"/>
</dbReference>
<dbReference type="Proteomes" id="UP001428341">
    <property type="component" value="Unassembled WGS sequence"/>
</dbReference>
<dbReference type="SUPFAM" id="SSF46689">
    <property type="entry name" value="Homeodomain-like"/>
    <property type="match status" value="1"/>
</dbReference>
<feature type="domain" description="HTH myb-type" evidence="9">
    <location>
        <begin position="166"/>
        <end position="220"/>
    </location>
</feature>
<reference evidence="10 11" key="1">
    <citation type="submission" date="2024-05" db="EMBL/GenBank/DDBJ databases">
        <title>Haplotype-resolved chromosome-level genome assembly of Huyou (Citrus changshanensis).</title>
        <authorList>
            <person name="Miao C."/>
            <person name="Chen W."/>
            <person name="Wu Y."/>
            <person name="Wang L."/>
            <person name="Zhao S."/>
            <person name="Grierson D."/>
            <person name="Xu C."/>
            <person name="Chen K."/>
        </authorList>
    </citation>
    <scope>NUCLEOTIDE SEQUENCE [LARGE SCALE GENOMIC DNA]</scope>
    <source>
        <strain evidence="10">01-14</strain>
        <tissue evidence="10">Leaf</tissue>
    </source>
</reference>
<evidence type="ECO:0000256" key="5">
    <source>
        <dbReference type="ARBA" id="ARBA00023163"/>
    </source>
</evidence>
<evidence type="ECO:0000256" key="2">
    <source>
        <dbReference type="ARBA" id="ARBA00022737"/>
    </source>
</evidence>
<dbReference type="SMART" id="SM00717">
    <property type="entry name" value="SANT"/>
    <property type="match status" value="2"/>
</dbReference>
<comment type="subcellular location">
    <subcellularLocation>
        <location evidence="1">Nucleus</location>
    </subcellularLocation>
</comment>
<proteinExistence type="predicted"/>
<keyword evidence="5" id="KW-0804">Transcription</keyword>
<evidence type="ECO:0000256" key="7">
    <source>
        <dbReference type="SAM" id="MobiDB-lite"/>
    </source>
</evidence>
<dbReference type="PROSITE" id="PS50090">
    <property type="entry name" value="MYB_LIKE"/>
    <property type="match status" value="2"/>
</dbReference>
<evidence type="ECO:0000313" key="11">
    <source>
        <dbReference type="Proteomes" id="UP001428341"/>
    </source>
</evidence>
<dbReference type="FunFam" id="1.10.10.60:FF:000060">
    <property type="entry name" value="MYB transcription factor"/>
    <property type="match status" value="1"/>
</dbReference>
<keyword evidence="4" id="KW-0238">DNA-binding</keyword>
<keyword evidence="2" id="KW-0677">Repeat</keyword>
<name>A0AAP0QJQ9_9ROSI</name>
<evidence type="ECO:0000313" key="10">
    <source>
        <dbReference type="EMBL" id="KAK9194848.1"/>
    </source>
</evidence>
<keyword evidence="11" id="KW-1185">Reference proteome</keyword>
<keyword evidence="6" id="KW-0539">Nucleus</keyword>
<dbReference type="PANTHER" id="PTHR45614:SF258">
    <property type="entry name" value="MYB FAMILY PROTEIN"/>
    <property type="match status" value="1"/>
</dbReference>
<organism evidence="10 11">
    <name type="scientific">Citrus x changshan-huyou</name>
    <dbReference type="NCBI Taxonomy" id="2935761"/>
    <lineage>
        <taxon>Eukaryota</taxon>
        <taxon>Viridiplantae</taxon>
        <taxon>Streptophyta</taxon>
        <taxon>Embryophyta</taxon>
        <taxon>Tracheophyta</taxon>
        <taxon>Spermatophyta</taxon>
        <taxon>Magnoliopsida</taxon>
        <taxon>eudicotyledons</taxon>
        <taxon>Gunneridae</taxon>
        <taxon>Pentapetalae</taxon>
        <taxon>rosids</taxon>
        <taxon>malvids</taxon>
        <taxon>Sapindales</taxon>
        <taxon>Rutaceae</taxon>
        <taxon>Aurantioideae</taxon>
        <taxon>Citrus</taxon>
    </lineage>
</organism>
<evidence type="ECO:0000256" key="1">
    <source>
        <dbReference type="ARBA" id="ARBA00004123"/>
    </source>
</evidence>
<feature type="region of interest" description="Disordered" evidence="7">
    <location>
        <begin position="403"/>
        <end position="427"/>
    </location>
</feature>
<dbReference type="InterPro" id="IPR050560">
    <property type="entry name" value="MYB_TF"/>
</dbReference>
<dbReference type="PANTHER" id="PTHR45614">
    <property type="entry name" value="MYB PROTEIN-RELATED"/>
    <property type="match status" value="1"/>
</dbReference>
<evidence type="ECO:0000256" key="3">
    <source>
        <dbReference type="ARBA" id="ARBA00023015"/>
    </source>
</evidence>
<dbReference type="GO" id="GO:0000981">
    <property type="term" value="F:DNA-binding transcription factor activity, RNA polymerase II-specific"/>
    <property type="evidence" value="ECO:0007669"/>
    <property type="project" value="TreeGrafter"/>
</dbReference>
<feature type="domain" description="Myb-like" evidence="8">
    <location>
        <begin position="119"/>
        <end position="165"/>
    </location>
</feature>
<dbReference type="AlphaFoldDB" id="A0AAP0QJQ9"/>
<dbReference type="InterPro" id="IPR001005">
    <property type="entry name" value="SANT/Myb"/>
</dbReference>
<feature type="domain" description="HTH myb-type" evidence="9">
    <location>
        <begin position="114"/>
        <end position="165"/>
    </location>
</feature>
<dbReference type="Pfam" id="PF00249">
    <property type="entry name" value="Myb_DNA-binding"/>
    <property type="match status" value="2"/>
</dbReference>
<dbReference type="GO" id="GO:0000978">
    <property type="term" value="F:RNA polymerase II cis-regulatory region sequence-specific DNA binding"/>
    <property type="evidence" value="ECO:0007669"/>
    <property type="project" value="TreeGrafter"/>
</dbReference>
<dbReference type="CDD" id="cd00167">
    <property type="entry name" value="SANT"/>
    <property type="match status" value="2"/>
</dbReference>
<comment type="caution">
    <text evidence="10">The sequence shown here is derived from an EMBL/GenBank/DDBJ whole genome shotgun (WGS) entry which is preliminary data.</text>
</comment>
<keyword evidence="3" id="KW-0805">Transcription regulation</keyword>
<gene>
    <name evidence="10" type="ORF">WN944_005555</name>
</gene>
<dbReference type="PROSITE" id="PS51294">
    <property type="entry name" value="HTH_MYB"/>
    <property type="match status" value="2"/>
</dbReference>
<protein>
    <submittedName>
        <fullName evidence="10">Uncharacterized protein</fullName>
    </submittedName>
</protein>